<evidence type="ECO:0000256" key="7">
    <source>
        <dbReference type="RuleBase" id="RU363068"/>
    </source>
</evidence>
<evidence type="ECO:0000256" key="4">
    <source>
        <dbReference type="ARBA" id="ARBA00022801"/>
    </source>
</evidence>
<dbReference type="RefSeq" id="WP_379902356.1">
    <property type="nucleotide sequence ID" value="NZ_JBHRTR010000028.1"/>
</dbReference>
<dbReference type="InterPro" id="IPR000801">
    <property type="entry name" value="Esterase-like"/>
</dbReference>
<accession>A0ABV7L2Z6</accession>
<dbReference type="GO" id="GO:0018738">
    <property type="term" value="F:S-formylglutathione hydrolase activity"/>
    <property type="evidence" value="ECO:0007669"/>
    <property type="project" value="UniProtKB-EC"/>
</dbReference>
<dbReference type="Gene3D" id="3.40.50.1820">
    <property type="entry name" value="alpha/beta hydrolase"/>
    <property type="match status" value="1"/>
</dbReference>
<dbReference type="InterPro" id="IPR029058">
    <property type="entry name" value="AB_hydrolase_fold"/>
</dbReference>
<dbReference type="EC" id="3.1.2.12" evidence="2 6"/>
<dbReference type="SUPFAM" id="SSF53474">
    <property type="entry name" value="alpha/beta-Hydrolases"/>
    <property type="match status" value="1"/>
</dbReference>
<comment type="caution">
    <text evidence="8">The sequence shown here is derived from an EMBL/GenBank/DDBJ whole genome shotgun (WGS) entry which is preliminary data.</text>
</comment>
<evidence type="ECO:0000313" key="9">
    <source>
        <dbReference type="Proteomes" id="UP001595528"/>
    </source>
</evidence>
<evidence type="ECO:0000313" key="8">
    <source>
        <dbReference type="EMBL" id="MFC3228854.1"/>
    </source>
</evidence>
<keyword evidence="4 7" id="KW-0378">Hydrolase</keyword>
<keyword evidence="3 7" id="KW-0719">Serine esterase</keyword>
<evidence type="ECO:0000256" key="1">
    <source>
        <dbReference type="ARBA" id="ARBA00005622"/>
    </source>
</evidence>
<keyword evidence="9" id="KW-1185">Reference proteome</keyword>
<gene>
    <name evidence="8" type="primary">fghA</name>
    <name evidence="8" type="ORF">ACFOGJ_16535</name>
</gene>
<sequence>MSFEITGRHKAFEGETAYCRHASTETGTQMAFAVYTPPQAAEGEVPVVTYLAGLTCTEETFMIKAGAQRIAAELGVMLVAPDTSPRGLGLPGEDDDWDFGTGAGFYVDATQAPWDGHYRMASYVVEELPQVVAANFPADLGRASIMGHSMGGHGALVLGLRNAGRYRSISAFAPIANPMDCPWGHKAFGNYLGPDRADWAAWDATDLVRSGRAAWRGPPLLVDQGRADGFLDEQLKPKALQAACAATGTPFELHWRDGYDHGYFFISTFMEAHLRHHARALGLTA</sequence>
<protein>
    <recommendedName>
        <fullName evidence="2 6">S-formylglutathione hydrolase</fullName>
        <ecNumber evidence="2 6">3.1.2.12</ecNumber>
    </recommendedName>
</protein>
<comment type="catalytic activity">
    <reaction evidence="5 7">
        <text>S-formylglutathione + H2O = formate + glutathione + H(+)</text>
        <dbReference type="Rhea" id="RHEA:14961"/>
        <dbReference type="ChEBI" id="CHEBI:15377"/>
        <dbReference type="ChEBI" id="CHEBI:15378"/>
        <dbReference type="ChEBI" id="CHEBI:15740"/>
        <dbReference type="ChEBI" id="CHEBI:57688"/>
        <dbReference type="ChEBI" id="CHEBI:57925"/>
        <dbReference type="EC" id="3.1.2.12"/>
    </reaction>
</comment>
<reference evidence="9" key="1">
    <citation type="journal article" date="2019" name="Int. J. Syst. Evol. Microbiol.">
        <title>The Global Catalogue of Microorganisms (GCM) 10K type strain sequencing project: providing services to taxonomists for standard genome sequencing and annotation.</title>
        <authorList>
            <consortium name="The Broad Institute Genomics Platform"/>
            <consortium name="The Broad Institute Genome Sequencing Center for Infectious Disease"/>
            <person name="Wu L."/>
            <person name="Ma J."/>
        </authorList>
    </citation>
    <scope>NUCLEOTIDE SEQUENCE [LARGE SCALE GENOMIC DNA]</scope>
    <source>
        <strain evidence="9">KCTC 42964</strain>
    </source>
</reference>
<dbReference type="EMBL" id="JBHRTR010000028">
    <property type="protein sequence ID" value="MFC3228854.1"/>
    <property type="molecule type" value="Genomic_DNA"/>
</dbReference>
<organism evidence="8 9">
    <name type="scientific">Marinibaculum pumilum</name>
    <dbReference type="NCBI Taxonomy" id="1766165"/>
    <lineage>
        <taxon>Bacteria</taxon>
        <taxon>Pseudomonadati</taxon>
        <taxon>Pseudomonadota</taxon>
        <taxon>Alphaproteobacteria</taxon>
        <taxon>Rhodospirillales</taxon>
        <taxon>Rhodospirillaceae</taxon>
        <taxon>Marinibaculum</taxon>
    </lineage>
</organism>
<comment type="function">
    <text evidence="7">Serine hydrolase involved in the detoxification of formaldehyde.</text>
</comment>
<dbReference type="PANTHER" id="PTHR10061">
    <property type="entry name" value="S-FORMYLGLUTATHIONE HYDROLASE"/>
    <property type="match status" value="1"/>
</dbReference>
<dbReference type="Pfam" id="PF00756">
    <property type="entry name" value="Esterase"/>
    <property type="match status" value="1"/>
</dbReference>
<evidence type="ECO:0000256" key="6">
    <source>
        <dbReference type="NCBIfam" id="TIGR02821"/>
    </source>
</evidence>
<evidence type="ECO:0000256" key="5">
    <source>
        <dbReference type="ARBA" id="ARBA00047590"/>
    </source>
</evidence>
<dbReference type="Proteomes" id="UP001595528">
    <property type="component" value="Unassembled WGS sequence"/>
</dbReference>
<evidence type="ECO:0000256" key="2">
    <source>
        <dbReference type="ARBA" id="ARBA00012479"/>
    </source>
</evidence>
<name>A0ABV7L2Z6_9PROT</name>
<evidence type="ECO:0000256" key="3">
    <source>
        <dbReference type="ARBA" id="ARBA00022487"/>
    </source>
</evidence>
<comment type="similarity">
    <text evidence="1 7">Belongs to the esterase D family.</text>
</comment>
<dbReference type="PANTHER" id="PTHR10061:SF0">
    <property type="entry name" value="S-FORMYLGLUTATHIONE HYDROLASE"/>
    <property type="match status" value="1"/>
</dbReference>
<dbReference type="InterPro" id="IPR014186">
    <property type="entry name" value="S-formylglutathione_hydrol"/>
</dbReference>
<proteinExistence type="inferred from homology"/>
<dbReference type="NCBIfam" id="TIGR02821">
    <property type="entry name" value="fghA_ester_D"/>
    <property type="match status" value="1"/>
</dbReference>